<dbReference type="SUPFAM" id="SSF55307">
    <property type="entry name" value="Tubulin C-terminal domain-like"/>
    <property type="match status" value="1"/>
</dbReference>
<proteinExistence type="inferred from homology"/>
<dbReference type="InterPro" id="IPR018316">
    <property type="entry name" value="Tubulin/FtsZ_2-layer-sand-dom"/>
</dbReference>
<keyword evidence="4 6" id="KW-0132">Cell division</keyword>
<evidence type="ECO:0000256" key="4">
    <source>
        <dbReference type="HAMAP-Rule" id="MF_00909"/>
    </source>
</evidence>
<dbReference type="PANTHER" id="PTHR30314:SF3">
    <property type="entry name" value="MITOCHONDRIAL DIVISION PROTEIN FSZA"/>
    <property type="match status" value="1"/>
</dbReference>
<evidence type="ECO:0000256" key="1">
    <source>
        <dbReference type="ARBA" id="ARBA00009690"/>
    </source>
</evidence>
<dbReference type="AlphaFoldDB" id="A0A1A9RBC5"/>
<dbReference type="GO" id="GO:0003924">
    <property type="term" value="F:GTPase activity"/>
    <property type="evidence" value="ECO:0007669"/>
    <property type="project" value="UniProtKB-UniRule"/>
</dbReference>
<feature type="domain" description="Tubulin/FtsZ GTPase" evidence="7">
    <location>
        <begin position="16"/>
        <end position="207"/>
    </location>
</feature>
<feature type="binding site" evidence="4">
    <location>
        <begin position="24"/>
        <end position="28"/>
    </location>
    <ligand>
        <name>GTP</name>
        <dbReference type="ChEBI" id="CHEBI:37565"/>
    </ligand>
</feature>
<keyword evidence="2 4" id="KW-0547">Nucleotide-binding</keyword>
<dbReference type="InterPro" id="IPR008280">
    <property type="entry name" value="Tub_FtsZ_C"/>
</dbReference>
<dbReference type="Pfam" id="PF00091">
    <property type="entry name" value="Tubulin"/>
    <property type="match status" value="1"/>
</dbReference>
<dbReference type="InterPro" id="IPR003008">
    <property type="entry name" value="Tubulin_FtsZ_GTPase"/>
</dbReference>
<dbReference type="InterPro" id="IPR020805">
    <property type="entry name" value="Cell_div_FtsZ_CS"/>
</dbReference>
<evidence type="ECO:0000256" key="6">
    <source>
        <dbReference type="RuleBase" id="RU000631"/>
    </source>
</evidence>
<dbReference type="EMBL" id="LXSF01000007">
    <property type="protein sequence ID" value="OAM16145.1"/>
    <property type="molecule type" value="Genomic_DNA"/>
</dbReference>
<dbReference type="SMART" id="SM00864">
    <property type="entry name" value="Tubulin"/>
    <property type="match status" value="1"/>
</dbReference>
<dbReference type="InterPro" id="IPR024757">
    <property type="entry name" value="FtsZ_C"/>
</dbReference>
<dbReference type="RefSeq" id="WP_064084586.1">
    <property type="nucleotide sequence ID" value="NZ_CAJPRZ010000003.1"/>
</dbReference>
<feature type="binding site" evidence="4">
    <location>
        <position position="142"/>
    </location>
    <ligand>
        <name>GTP</name>
        <dbReference type="ChEBI" id="CHEBI:37565"/>
    </ligand>
</feature>
<keyword evidence="4 6" id="KW-0131">Cell cycle</keyword>
<protein>
    <recommendedName>
        <fullName evidence="4 5">Cell division protein FtsZ</fullName>
    </recommendedName>
</protein>
<evidence type="ECO:0000259" key="7">
    <source>
        <dbReference type="SMART" id="SM00864"/>
    </source>
</evidence>
<sequence length="390" mass="40823">MQLVYDVVESAASPAVIKVIGIGGGGCNAINNMIDNTVQGVEFISANTDAQSLQGSKAPKRIQLGTNLTKGLGAGANPETGRNAALEDRETIADAIQGANMLFITTGMGGGTGTGAAPVVAEIARELGILTVAVVTRPFEHEGKRIQIAKDGLETLKNQVDSLIVIPNDKLMTALGEDVTVRQAFRAADNVLRNAVAGIAEVITCPGMINLDFADVRNVMGIMGMAMMGSGFAQGIDRARLATEQAIASPLLDNVTLEGARGVLVNITTAPDGLTMKEYKEIMSVVSEYAHPDAELKYGTAEDAAMAEGEIRVTIIATGLKEQGDNSQSSSLRMVKSAQATGTDGAFPEIDSVIRSGRTARTMNLAASDFANQSVLDDFEIPAVIRRQAD</sequence>
<dbReference type="PANTHER" id="PTHR30314">
    <property type="entry name" value="CELL DIVISION PROTEIN FTSZ-RELATED"/>
    <property type="match status" value="1"/>
</dbReference>
<keyword evidence="3 4" id="KW-0342">GTP-binding</keyword>
<feature type="binding site" evidence="4">
    <location>
        <position position="189"/>
    </location>
    <ligand>
        <name>GTP</name>
        <dbReference type="ChEBI" id="CHEBI:37565"/>
    </ligand>
</feature>
<comment type="subcellular location">
    <subcellularLocation>
        <location evidence="4">Cytoplasm</location>
    </subcellularLocation>
    <text evidence="4">Assembles at midcell at the inner surface of the cytoplasmic membrane.</text>
</comment>
<dbReference type="CDD" id="cd02201">
    <property type="entry name" value="FtsZ_type1"/>
    <property type="match status" value="1"/>
</dbReference>
<dbReference type="GO" id="GO:0005737">
    <property type="term" value="C:cytoplasm"/>
    <property type="evidence" value="ECO:0007669"/>
    <property type="project" value="UniProtKB-SubCell"/>
</dbReference>
<evidence type="ECO:0000256" key="5">
    <source>
        <dbReference type="NCBIfam" id="TIGR00065"/>
    </source>
</evidence>
<name>A0A1A9RBC5_EIKCO</name>
<organism evidence="9 10">
    <name type="scientific">Eikenella corrodens</name>
    <dbReference type="NCBI Taxonomy" id="539"/>
    <lineage>
        <taxon>Bacteria</taxon>
        <taxon>Pseudomonadati</taxon>
        <taxon>Pseudomonadota</taxon>
        <taxon>Betaproteobacteria</taxon>
        <taxon>Neisseriales</taxon>
        <taxon>Neisseriaceae</taxon>
        <taxon>Eikenella</taxon>
    </lineage>
</organism>
<dbReference type="GO" id="GO:0043093">
    <property type="term" value="P:FtsZ-dependent cytokinesis"/>
    <property type="evidence" value="ECO:0007669"/>
    <property type="project" value="UniProtKB-UniRule"/>
</dbReference>
<evidence type="ECO:0000313" key="9">
    <source>
        <dbReference type="EMBL" id="OAM16145.1"/>
    </source>
</evidence>
<evidence type="ECO:0000256" key="3">
    <source>
        <dbReference type="ARBA" id="ARBA00023134"/>
    </source>
</evidence>
<dbReference type="Pfam" id="PF12327">
    <property type="entry name" value="FtsZ_C"/>
    <property type="match status" value="1"/>
</dbReference>
<feature type="binding site" evidence="4">
    <location>
        <begin position="111"/>
        <end position="113"/>
    </location>
    <ligand>
        <name>GTP</name>
        <dbReference type="ChEBI" id="CHEBI:37565"/>
    </ligand>
</feature>
<dbReference type="InterPro" id="IPR045061">
    <property type="entry name" value="FtsZ/CetZ"/>
</dbReference>
<dbReference type="InterPro" id="IPR037103">
    <property type="entry name" value="Tubulin/FtsZ-like_C"/>
</dbReference>
<feature type="domain" description="Tubulin/FtsZ 2-layer sandwich" evidence="8">
    <location>
        <begin position="209"/>
        <end position="329"/>
    </location>
</feature>
<evidence type="ECO:0000256" key="2">
    <source>
        <dbReference type="ARBA" id="ARBA00022741"/>
    </source>
</evidence>
<dbReference type="GO" id="GO:0000917">
    <property type="term" value="P:division septum assembly"/>
    <property type="evidence" value="ECO:0007669"/>
    <property type="project" value="UniProtKB-KW"/>
</dbReference>
<comment type="similarity">
    <text evidence="1 4 6">Belongs to the FtsZ family.</text>
</comment>
<dbReference type="InterPro" id="IPR000158">
    <property type="entry name" value="Cell_div_FtsZ"/>
</dbReference>
<accession>A0A1A9RBC5</accession>
<keyword evidence="4 6" id="KW-0717">Septation</keyword>
<dbReference type="FunFam" id="3.40.50.1440:FF:000001">
    <property type="entry name" value="Cell division protein FtsZ"/>
    <property type="match status" value="1"/>
</dbReference>
<evidence type="ECO:0000313" key="10">
    <source>
        <dbReference type="Proteomes" id="UP000078003"/>
    </source>
</evidence>
<keyword evidence="4" id="KW-0963">Cytoplasm</keyword>
<dbReference type="HAMAP" id="MF_00909">
    <property type="entry name" value="FtsZ"/>
    <property type="match status" value="1"/>
</dbReference>
<dbReference type="PROSITE" id="PS01134">
    <property type="entry name" value="FTSZ_1"/>
    <property type="match status" value="1"/>
</dbReference>
<dbReference type="Gene3D" id="3.40.50.1440">
    <property type="entry name" value="Tubulin/FtsZ, GTPase domain"/>
    <property type="match status" value="1"/>
</dbReference>
<dbReference type="NCBIfam" id="TIGR00065">
    <property type="entry name" value="ftsZ"/>
    <property type="match status" value="1"/>
</dbReference>
<dbReference type="GO" id="GO:0051258">
    <property type="term" value="P:protein polymerization"/>
    <property type="evidence" value="ECO:0007669"/>
    <property type="project" value="UniProtKB-UniRule"/>
</dbReference>
<dbReference type="GO" id="GO:0032153">
    <property type="term" value="C:cell division site"/>
    <property type="evidence" value="ECO:0007669"/>
    <property type="project" value="UniProtKB-UniRule"/>
</dbReference>
<dbReference type="Proteomes" id="UP000078003">
    <property type="component" value="Unassembled WGS sequence"/>
</dbReference>
<gene>
    <name evidence="4" type="primary">ftsZ</name>
    <name evidence="9" type="ORF">A7P85_06955</name>
</gene>
<comment type="subunit">
    <text evidence="4">Homodimer. Polymerizes to form a dynamic ring structure in a strictly GTP-dependent manner. Interacts directly with several other division proteins.</text>
</comment>
<feature type="binding site" evidence="4">
    <location>
        <position position="145"/>
    </location>
    <ligand>
        <name>GTP</name>
        <dbReference type="ChEBI" id="CHEBI:37565"/>
    </ligand>
</feature>
<dbReference type="GO" id="GO:0005525">
    <property type="term" value="F:GTP binding"/>
    <property type="evidence" value="ECO:0007669"/>
    <property type="project" value="UniProtKB-UniRule"/>
</dbReference>
<dbReference type="PROSITE" id="PS01135">
    <property type="entry name" value="FTSZ_2"/>
    <property type="match status" value="1"/>
</dbReference>
<dbReference type="InterPro" id="IPR036525">
    <property type="entry name" value="Tubulin/FtsZ_GTPase_sf"/>
</dbReference>
<comment type="caution">
    <text evidence="9">The sequence shown here is derived from an EMBL/GenBank/DDBJ whole genome shotgun (WGS) entry which is preliminary data.</text>
</comment>
<evidence type="ECO:0000259" key="8">
    <source>
        <dbReference type="SMART" id="SM00865"/>
    </source>
</evidence>
<comment type="function">
    <text evidence="4 6">Essential cell division protein that forms a contractile ring structure (Z ring) at the future cell division site. The regulation of the ring assembly controls the timing and the location of cell division. One of the functions of the FtsZ ring is to recruit other cell division proteins to the septum to produce a new cell wall between the dividing cells. Binds GTP and shows GTPase activity.</text>
</comment>
<dbReference type="Gene3D" id="3.30.1330.20">
    <property type="entry name" value="Tubulin/FtsZ, C-terminal domain"/>
    <property type="match status" value="1"/>
</dbReference>
<dbReference type="SUPFAM" id="SSF52490">
    <property type="entry name" value="Tubulin nucleotide-binding domain-like"/>
    <property type="match status" value="1"/>
</dbReference>
<dbReference type="PRINTS" id="PR00423">
    <property type="entry name" value="CELLDVISFTSZ"/>
</dbReference>
<dbReference type="SMART" id="SM00865">
    <property type="entry name" value="Tubulin_C"/>
    <property type="match status" value="1"/>
</dbReference>
<reference evidence="10" key="1">
    <citation type="submission" date="2016-05" db="EMBL/GenBank/DDBJ databases">
        <title>Draft genome of Corynebacterium afermentans subsp. afermentans LCDC 88199T.</title>
        <authorList>
            <person name="Bernier A.-M."/>
            <person name="Bernard K."/>
        </authorList>
    </citation>
    <scope>NUCLEOTIDE SEQUENCE [LARGE SCALE GENOMIC DNA]</scope>
    <source>
        <strain evidence="10">NML01-0328</strain>
    </source>
</reference>